<dbReference type="Gene3D" id="3.40.50.980">
    <property type="match status" value="2"/>
</dbReference>
<evidence type="ECO:0000259" key="5">
    <source>
        <dbReference type="Pfam" id="PF13193"/>
    </source>
</evidence>
<name>A0A9X3MWB7_9ACTN</name>
<feature type="transmembrane region" description="Helical" evidence="3">
    <location>
        <begin position="222"/>
        <end position="244"/>
    </location>
</feature>
<dbReference type="PANTHER" id="PTHR43201">
    <property type="entry name" value="ACYL-COA SYNTHETASE"/>
    <property type="match status" value="1"/>
</dbReference>
<dbReference type="Gene3D" id="3.30.300.30">
    <property type="match status" value="1"/>
</dbReference>
<gene>
    <name evidence="6" type="ORF">OM076_22125</name>
</gene>
<dbReference type="InterPro" id="IPR025110">
    <property type="entry name" value="AMP-bd_C"/>
</dbReference>
<reference evidence="6" key="1">
    <citation type="submission" date="2022-10" db="EMBL/GenBank/DDBJ databases">
        <title>The WGS of Solirubrobacter ginsenosidimutans DSM 21036.</title>
        <authorList>
            <person name="Jiang Z."/>
        </authorList>
    </citation>
    <scope>NUCLEOTIDE SEQUENCE</scope>
    <source>
        <strain evidence="6">DSM 21036</strain>
    </source>
</reference>
<dbReference type="Pfam" id="PF13193">
    <property type="entry name" value="AMP-binding_C"/>
    <property type="match status" value="1"/>
</dbReference>
<comment type="similarity">
    <text evidence="1">Belongs to the ATP-dependent AMP-binding enzyme family.</text>
</comment>
<dbReference type="Proteomes" id="UP001149140">
    <property type="component" value="Unassembled WGS sequence"/>
</dbReference>
<dbReference type="PANTHER" id="PTHR43201:SF5">
    <property type="entry name" value="MEDIUM-CHAIN ACYL-COA LIGASE ACSF2, MITOCHONDRIAL"/>
    <property type="match status" value="1"/>
</dbReference>
<feature type="domain" description="AMP-binding enzyme C-terminal" evidence="5">
    <location>
        <begin position="436"/>
        <end position="511"/>
    </location>
</feature>
<dbReference type="InterPro" id="IPR020845">
    <property type="entry name" value="AMP-binding_CS"/>
</dbReference>
<keyword evidence="3" id="KW-0812">Transmembrane</keyword>
<accession>A0A9X3MWB7</accession>
<dbReference type="InterPro" id="IPR000873">
    <property type="entry name" value="AMP-dep_synth/lig_dom"/>
</dbReference>
<dbReference type="EMBL" id="JAPDOD010000022">
    <property type="protein sequence ID" value="MDA0162986.1"/>
    <property type="molecule type" value="Genomic_DNA"/>
</dbReference>
<keyword evidence="3" id="KW-1133">Transmembrane helix</keyword>
<dbReference type="SUPFAM" id="SSF56801">
    <property type="entry name" value="Acetyl-CoA synthetase-like"/>
    <property type="match status" value="1"/>
</dbReference>
<feature type="domain" description="AMP-dependent synthetase/ligase" evidence="4">
    <location>
        <begin position="23"/>
        <end position="385"/>
    </location>
</feature>
<protein>
    <submittedName>
        <fullName evidence="6">AMP-binding protein</fullName>
    </submittedName>
</protein>
<feature type="transmembrane region" description="Helical" evidence="3">
    <location>
        <begin position="79"/>
        <end position="96"/>
    </location>
</feature>
<feature type="transmembrane region" description="Helical" evidence="3">
    <location>
        <begin position="116"/>
        <end position="135"/>
    </location>
</feature>
<dbReference type="GO" id="GO:0031956">
    <property type="term" value="F:medium-chain fatty acid-CoA ligase activity"/>
    <property type="evidence" value="ECO:0007669"/>
    <property type="project" value="TreeGrafter"/>
</dbReference>
<sequence>MIVRGESGDRYPWEPITLAQQLARTAEAHPDRDALVFEGRRLSWAQTQTEVNRVARALQAAGVERGDHVAVWVPNHIEWILLWLGANSIGAVIVAINTRYKTEEVAYILRQSDAKLLVMVGAFAGIDYLAMLARLRKEDLPELRDVLVISSPEWDAFLDAPEVEIDVDAIAYDDPSFIVYTSGTTGYPKGAVHSSRVLRNECSIAEAMDIDASSRVMNHMPFFHIAGACTGVLPPLITGGAMILMERWDPAHAFELIERERVTVLSGIPTHFIDLLNHDALETADVSTLKTGWIGGANNPPEVIAAIVSSLGMKGILPVYGMTETTSITTIPKLDDPPALIASGKGFPVSDFELKVVDTVSGAELDAGAEGEVCVRGHLVMQGYYENPEATAEVIDDDCWFHTGDLGVIDPNGYLAITGRKSDMFIVGGSNAYPAEIERALSEHPAIKQAYVVGVPDPRLGEVGFAYVELRRDADLDHAGVIAFCKGRLADFKVPRHVEFVTEWPLTATGKIQRFLLRERAEEARTEVSR</sequence>
<comment type="caution">
    <text evidence="6">The sequence shown here is derived from an EMBL/GenBank/DDBJ whole genome shotgun (WGS) entry which is preliminary data.</text>
</comment>
<evidence type="ECO:0000313" key="7">
    <source>
        <dbReference type="Proteomes" id="UP001149140"/>
    </source>
</evidence>
<evidence type="ECO:0000259" key="4">
    <source>
        <dbReference type="Pfam" id="PF00501"/>
    </source>
</evidence>
<dbReference type="InterPro" id="IPR045851">
    <property type="entry name" value="AMP-bd_C_sf"/>
</dbReference>
<keyword evidence="7" id="KW-1185">Reference proteome</keyword>
<evidence type="ECO:0000256" key="2">
    <source>
        <dbReference type="ARBA" id="ARBA00022598"/>
    </source>
</evidence>
<dbReference type="AlphaFoldDB" id="A0A9X3MWB7"/>
<keyword evidence="2" id="KW-0436">Ligase</keyword>
<keyword evidence="3" id="KW-0472">Membrane</keyword>
<dbReference type="Pfam" id="PF00501">
    <property type="entry name" value="AMP-binding"/>
    <property type="match status" value="1"/>
</dbReference>
<proteinExistence type="inferred from homology"/>
<dbReference type="PROSITE" id="PS00455">
    <property type="entry name" value="AMP_BINDING"/>
    <property type="match status" value="1"/>
</dbReference>
<dbReference type="Gene3D" id="2.30.38.10">
    <property type="entry name" value="Luciferase, Domain 3"/>
    <property type="match status" value="1"/>
</dbReference>
<evidence type="ECO:0000313" key="6">
    <source>
        <dbReference type="EMBL" id="MDA0162986.1"/>
    </source>
</evidence>
<evidence type="ECO:0000256" key="3">
    <source>
        <dbReference type="SAM" id="Phobius"/>
    </source>
</evidence>
<organism evidence="6 7">
    <name type="scientific">Solirubrobacter ginsenosidimutans</name>
    <dbReference type="NCBI Taxonomy" id="490573"/>
    <lineage>
        <taxon>Bacteria</taxon>
        <taxon>Bacillati</taxon>
        <taxon>Actinomycetota</taxon>
        <taxon>Thermoleophilia</taxon>
        <taxon>Solirubrobacterales</taxon>
        <taxon>Solirubrobacteraceae</taxon>
        <taxon>Solirubrobacter</taxon>
    </lineage>
</organism>
<evidence type="ECO:0000256" key="1">
    <source>
        <dbReference type="ARBA" id="ARBA00006432"/>
    </source>
</evidence>
<dbReference type="RefSeq" id="WP_270042227.1">
    <property type="nucleotide sequence ID" value="NZ_JAPDOD010000022.1"/>
</dbReference>
<dbReference type="GO" id="GO:0006631">
    <property type="term" value="P:fatty acid metabolic process"/>
    <property type="evidence" value="ECO:0007669"/>
    <property type="project" value="TreeGrafter"/>
</dbReference>